<keyword evidence="1" id="KW-0812">Transmembrane</keyword>
<proteinExistence type="predicted"/>
<dbReference type="EMBL" id="JAUSUC010000054">
    <property type="protein sequence ID" value="MDQ0216510.1"/>
    <property type="molecule type" value="Genomic_DNA"/>
</dbReference>
<name>A0AAJ1WK93_9BACI</name>
<reference evidence="3" key="1">
    <citation type="submission" date="2023-07" db="EMBL/GenBank/DDBJ databases">
        <title>Genomic Encyclopedia of Type Strains, Phase IV (KMG-IV): sequencing the most valuable type-strain genomes for metagenomic binning, comparative biology and taxonomic classification.</title>
        <authorList>
            <person name="Goeker M."/>
        </authorList>
    </citation>
    <scope>NUCLEOTIDE SEQUENCE</scope>
    <source>
        <strain evidence="3">DSM 23947</strain>
    </source>
</reference>
<comment type="caution">
    <text evidence="3">The sequence shown here is derived from an EMBL/GenBank/DDBJ whole genome shotgun (WGS) entry which is preliminary data.</text>
</comment>
<evidence type="ECO:0000313" key="3">
    <source>
        <dbReference type="EMBL" id="MDQ0216510.1"/>
    </source>
</evidence>
<accession>A0AAJ1WK93</accession>
<sequence length="288" mass="34498">MRKKKWLGILIAVIMLFGCGAIFVYVSFNGTSWGKKKYARIFEKHLNAKYSETIIIKDTFYNFKSGQYEARAYPKINKEYEFSIYPVYGKRNRYYDDYVPVRWQKEAEKEIQKDIQEVFPKSDYSVFIDVEENIKGEIPRYSDIRPQGDLLISVHKKELIDQEYERAYLIVKRLQDQKIYNLDIDLFYDDMSIEAIFTHIVVRAKDLTKIQSPCHVQYYSLLRQKEEMEQMLKEEIENIPEIAKLNHTTPEQIEKDFAENFRQQEKVIKEFEKALQRACYFTNLENGE</sequence>
<keyword evidence="4" id="KW-1185">Reference proteome</keyword>
<dbReference type="Pfam" id="PF25425">
    <property type="entry name" value="YfjL_N"/>
    <property type="match status" value="1"/>
</dbReference>
<organism evidence="3 4">
    <name type="scientific">Oikeobacillus pervagus</name>
    <dbReference type="NCBI Taxonomy" id="1325931"/>
    <lineage>
        <taxon>Bacteria</taxon>
        <taxon>Bacillati</taxon>
        <taxon>Bacillota</taxon>
        <taxon>Bacilli</taxon>
        <taxon>Bacillales</taxon>
        <taxon>Bacillaceae</taxon>
        <taxon>Oikeobacillus</taxon>
    </lineage>
</organism>
<dbReference type="RefSeq" id="WP_307258570.1">
    <property type="nucleotide sequence ID" value="NZ_JAUSUC010000054.1"/>
</dbReference>
<keyword evidence="1" id="KW-1133">Transmembrane helix</keyword>
<keyword evidence="1" id="KW-0472">Membrane</keyword>
<dbReference type="PROSITE" id="PS51257">
    <property type="entry name" value="PROKAR_LIPOPROTEIN"/>
    <property type="match status" value="1"/>
</dbReference>
<dbReference type="AlphaFoldDB" id="A0AAJ1WK93"/>
<feature type="transmembrane region" description="Helical" evidence="1">
    <location>
        <begin position="6"/>
        <end position="28"/>
    </location>
</feature>
<dbReference type="Proteomes" id="UP001237207">
    <property type="component" value="Unassembled WGS sequence"/>
</dbReference>
<protein>
    <submittedName>
        <fullName evidence="3">Thiamine pyrophosphate-dependent acetolactate synthase large subunit-like protein</fullName>
    </submittedName>
</protein>
<gene>
    <name evidence="3" type="ORF">J2S13_002970</name>
</gene>
<evidence type="ECO:0000259" key="2">
    <source>
        <dbReference type="Pfam" id="PF25425"/>
    </source>
</evidence>
<evidence type="ECO:0000256" key="1">
    <source>
        <dbReference type="SAM" id="Phobius"/>
    </source>
</evidence>
<evidence type="ECO:0000313" key="4">
    <source>
        <dbReference type="Proteomes" id="UP001237207"/>
    </source>
</evidence>
<dbReference type="InterPro" id="IPR057359">
    <property type="entry name" value="YfjL_N"/>
</dbReference>
<feature type="domain" description="YfjL-like N-terminal" evidence="2">
    <location>
        <begin position="3"/>
        <end position="85"/>
    </location>
</feature>